<dbReference type="PRINTS" id="PR00069">
    <property type="entry name" value="ALDKETRDTASE"/>
</dbReference>
<reference evidence="5 6" key="1">
    <citation type="submission" date="2017-04" db="EMBL/GenBank/DDBJ databases">
        <authorList>
            <person name="Afonso C.L."/>
            <person name="Miller P.J."/>
            <person name="Scott M.A."/>
            <person name="Spackman E."/>
            <person name="Goraichik I."/>
            <person name="Dimitrov K.M."/>
            <person name="Suarez D.L."/>
            <person name="Swayne D.E."/>
        </authorList>
    </citation>
    <scope>NUCLEOTIDE SEQUENCE [LARGE SCALE GENOMIC DNA]</scope>
    <source>
        <strain evidence="5 6">DSM 12816</strain>
    </source>
</reference>
<evidence type="ECO:0000256" key="3">
    <source>
        <dbReference type="ARBA" id="ARBA00023014"/>
    </source>
</evidence>
<dbReference type="PROSITE" id="PS00198">
    <property type="entry name" value="4FE4S_FER_1"/>
    <property type="match status" value="1"/>
</dbReference>
<dbReference type="AlphaFoldDB" id="A0A1W1YFQ0"/>
<keyword evidence="6" id="KW-1185">Reference proteome</keyword>
<dbReference type="InterPro" id="IPR017896">
    <property type="entry name" value="4Fe4S_Fe-S-bd"/>
</dbReference>
<protein>
    <recommendedName>
        <fullName evidence="4">4Fe-4S ferredoxin-type domain-containing protein</fullName>
    </recommendedName>
</protein>
<name>A0A1W1YFQ0_9FIRM</name>
<evidence type="ECO:0000313" key="6">
    <source>
        <dbReference type="Proteomes" id="UP000192790"/>
    </source>
</evidence>
<dbReference type="InterPro" id="IPR036812">
    <property type="entry name" value="NAD(P)_OxRdtase_dom_sf"/>
</dbReference>
<dbReference type="CDD" id="cd19096">
    <property type="entry name" value="AKR_Fe-S_oxidoreductase"/>
    <property type="match status" value="1"/>
</dbReference>
<organism evidence="5 6">
    <name type="scientific">Papillibacter cinnamivorans DSM 12816</name>
    <dbReference type="NCBI Taxonomy" id="1122930"/>
    <lineage>
        <taxon>Bacteria</taxon>
        <taxon>Bacillati</taxon>
        <taxon>Bacillota</taxon>
        <taxon>Clostridia</taxon>
        <taxon>Eubacteriales</taxon>
        <taxon>Oscillospiraceae</taxon>
        <taxon>Papillibacter</taxon>
    </lineage>
</organism>
<evidence type="ECO:0000313" key="5">
    <source>
        <dbReference type="EMBL" id="SMC34608.1"/>
    </source>
</evidence>
<dbReference type="PANTHER" id="PTHR43312">
    <property type="entry name" value="D-THREO-ALDOSE 1-DEHYDROGENASE"/>
    <property type="match status" value="1"/>
</dbReference>
<dbReference type="Gene3D" id="3.20.20.100">
    <property type="entry name" value="NADP-dependent oxidoreductase domain"/>
    <property type="match status" value="1"/>
</dbReference>
<dbReference type="InterPro" id="IPR020471">
    <property type="entry name" value="AKR"/>
</dbReference>
<gene>
    <name evidence="5" type="ORF">SAMN02745168_0374</name>
</gene>
<dbReference type="SUPFAM" id="SSF46548">
    <property type="entry name" value="alpha-helical ferredoxin"/>
    <property type="match status" value="1"/>
</dbReference>
<accession>A0A1W1YFQ0</accession>
<keyword evidence="2" id="KW-0408">Iron</keyword>
<evidence type="ECO:0000256" key="1">
    <source>
        <dbReference type="ARBA" id="ARBA00022723"/>
    </source>
</evidence>
<dbReference type="EMBL" id="FWXW01000001">
    <property type="protein sequence ID" value="SMC34608.1"/>
    <property type="molecule type" value="Genomic_DNA"/>
</dbReference>
<dbReference type="Pfam" id="PF13187">
    <property type="entry name" value="Fer4_9"/>
    <property type="match status" value="1"/>
</dbReference>
<dbReference type="STRING" id="1122930.SAMN02745168_0374"/>
<dbReference type="OrthoDB" id="9773828at2"/>
<evidence type="ECO:0000259" key="4">
    <source>
        <dbReference type="PROSITE" id="PS51379"/>
    </source>
</evidence>
<dbReference type="Gene3D" id="3.30.70.20">
    <property type="match status" value="1"/>
</dbReference>
<feature type="domain" description="4Fe-4S ferredoxin-type" evidence="4">
    <location>
        <begin position="338"/>
        <end position="366"/>
    </location>
</feature>
<sequence length="391" mass="43712">MQYRPAKNGEPLSVLGYGCMRFTRKGSGIDLEKAEEEVMEAIRLGVNYFDTAYVYPGNEAALGGILQRNGCRGRVNIATKLPHYLVRSNRGMDRYFDEELRRLQTDHVDFYLMHMLTDIGSWEKLRGYGIEEWIRGKKQSGEIRNIGFSFHGNTASFLEVLGAYDWDFCQIQYNYMDETSQAGRRGLEAAAKKGIPVIVMEPLRGGRLAAGLPGSALKILEESGRGRSAAEWGLRWLWDQPGVTCVLSGMNSLEMVRENCAVASDVRAGEFSDGDFRLIARLKEEISGAVRVGCTGCGYCQPCPQGVDIPGVFRCWNEIPVDGLKRARKEYMMTTAMRRTPSGASRCIGCGKCETHCPQAIPIRAELKKAARDMETPAYQIVGRIYRLLKI</sequence>
<keyword evidence="1" id="KW-0479">Metal-binding</keyword>
<dbReference type="Pfam" id="PF00248">
    <property type="entry name" value="Aldo_ket_red"/>
    <property type="match status" value="1"/>
</dbReference>
<dbReference type="RefSeq" id="WP_084233025.1">
    <property type="nucleotide sequence ID" value="NZ_FWXW01000001.1"/>
</dbReference>
<dbReference type="PROSITE" id="PS51379">
    <property type="entry name" value="4FE4S_FER_2"/>
    <property type="match status" value="1"/>
</dbReference>
<keyword evidence="3" id="KW-0411">Iron-sulfur</keyword>
<dbReference type="InterPro" id="IPR023210">
    <property type="entry name" value="NADP_OxRdtase_dom"/>
</dbReference>
<dbReference type="GO" id="GO:0051536">
    <property type="term" value="F:iron-sulfur cluster binding"/>
    <property type="evidence" value="ECO:0007669"/>
    <property type="project" value="UniProtKB-KW"/>
</dbReference>
<dbReference type="InterPro" id="IPR053135">
    <property type="entry name" value="AKR2_Oxidoreductase"/>
</dbReference>
<dbReference type="SUPFAM" id="SSF51430">
    <property type="entry name" value="NAD(P)-linked oxidoreductase"/>
    <property type="match status" value="1"/>
</dbReference>
<proteinExistence type="predicted"/>
<dbReference type="PANTHER" id="PTHR43312:SF2">
    <property type="entry name" value="OXIDOREDUCTASE"/>
    <property type="match status" value="1"/>
</dbReference>
<dbReference type="InterPro" id="IPR017900">
    <property type="entry name" value="4Fe4S_Fe_S_CS"/>
</dbReference>
<dbReference type="GO" id="GO:0046872">
    <property type="term" value="F:metal ion binding"/>
    <property type="evidence" value="ECO:0007669"/>
    <property type="project" value="UniProtKB-KW"/>
</dbReference>
<dbReference type="GO" id="GO:0016491">
    <property type="term" value="F:oxidoreductase activity"/>
    <property type="evidence" value="ECO:0007669"/>
    <property type="project" value="InterPro"/>
</dbReference>
<dbReference type="Proteomes" id="UP000192790">
    <property type="component" value="Unassembled WGS sequence"/>
</dbReference>
<evidence type="ECO:0000256" key="2">
    <source>
        <dbReference type="ARBA" id="ARBA00023004"/>
    </source>
</evidence>